<dbReference type="Proteomes" id="UP000032439">
    <property type="component" value="Unassembled WGS sequence"/>
</dbReference>
<dbReference type="AlphaFoldDB" id="A0A0D7E0Z0"/>
<sequence length="63" mass="7234">MRQLISLLRRRPPRHFALLDEHGRCRMLLSSVCKPEGVAWVEVEEARLSWIGQPLPAESLRAA</sequence>
<dbReference type="EMBL" id="JXXD01000253">
    <property type="protein sequence ID" value="KIZ33317.1"/>
    <property type="molecule type" value="Genomic_DNA"/>
</dbReference>
<evidence type="ECO:0000313" key="2">
    <source>
        <dbReference type="Proteomes" id="UP000032439"/>
    </source>
</evidence>
<evidence type="ECO:0000313" key="1">
    <source>
        <dbReference type="EMBL" id="KIZ33317.1"/>
    </source>
</evidence>
<name>A0A0D7E0Z0_STUST</name>
<comment type="caution">
    <text evidence="1">The sequence shown here is derived from an EMBL/GenBank/DDBJ whole genome shotgun (WGS) entry which is preliminary data.</text>
</comment>
<dbReference type="RefSeq" id="WP_044316279.1">
    <property type="nucleotide sequence ID" value="NZ_JAMOHO010000001.1"/>
</dbReference>
<accession>A0A0D7E0Z0</accession>
<gene>
    <name evidence="1" type="ORF">LO50_21265</name>
</gene>
<dbReference type="GeneID" id="75213695"/>
<dbReference type="PATRIC" id="fig|316.110.peg.2621"/>
<proteinExistence type="predicted"/>
<protein>
    <submittedName>
        <fullName evidence="1">Uncharacterized protein</fullName>
    </submittedName>
</protein>
<organism evidence="1 2">
    <name type="scientific">Stutzerimonas stutzeri</name>
    <name type="common">Pseudomonas stutzeri</name>
    <dbReference type="NCBI Taxonomy" id="316"/>
    <lineage>
        <taxon>Bacteria</taxon>
        <taxon>Pseudomonadati</taxon>
        <taxon>Pseudomonadota</taxon>
        <taxon>Gammaproteobacteria</taxon>
        <taxon>Pseudomonadales</taxon>
        <taxon>Pseudomonadaceae</taxon>
        <taxon>Stutzerimonas</taxon>
    </lineage>
</organism>
<reference evidence="1 2" key="1">
    <citation type="submission" date="2014-11" db="EMBL/GenBank/DDBJ databases">
        <title>Genomics and ecophysiology of heterotrophic nitrogen fixing bacteria isolated from estuarine surface water.</title>
        <authorList>
            <person name="Bentzon-Tilia M."/>
            <person name="Severin I."/>
            <person name="Hansen L.H."/>
            <person name="Riemann L."/>
        </authorList>
    </citation>
    <scope>NUCLEOTIDE SEQUENCE [LARGE SCALE GENOMIC DNA]</scope>
    <source>
        <strain evidence="1 2">BAL361</strain>
    </source>
</reference>